<dbReference type="EMBL" id="JAVIJP010000032">
    <property type="protein sequence ID" value="KAL3630548.1"/>
    <property type="molecule type" value="Genomic_DNA"/>
</dbReference>
<evidence type="ECO:0000313" key="3">
    <source>
        <dbReference type="Proteomes" id="UP001632038"/>
    </source>
</evidence>
<dbReference type="AlphaFoldDB" id="A0ABD3CKT5"/>
<name>A0ABD3CKT5_9LAMI</name>
<protein>
    <submittedName>
        <fullName evidence="2">Uncharacterized protein</fullName>
    </submittedName>
</protein>
<gene>
    <name evidence="2" type="ORF">CASFOL_023532</name>
</gene>
<feature type="region of interest" description="Disordered" evidence="1">
    <location>
        <begin position="62"/>
        <end position="109"/>
    </location>
</feature>
<reference evidence="3" key="1">
    <citation type="journal article" date="2024" name="IScience">
        <title>Strigolactones Initiate the Formation of Haustorium-like Structures in Castilleja.</title>
        <authorList>
            <person name="Buerger M."/>
            <person name="Peterson D."/>
            <person name="Chory J."/>
        </authorList>
    </citation>
    <scope>NUCLEOTIDE SEQUENCE [LARGE SCALE GENOMIC DNA]</scope>
</reference>
<evidence type="ECO:0000256" key="1">
    <source>
        <dbReference type="SAM" id="MobiDB-lite"/>
    </source>
</evidence>
<keyword evidence="3" id="KW-1185">Reference proteome</keyword>
<proteinExistence type="predicted"/>
<evidence type="ECO:0000313" key="2">
    <source>
        <dbReference type="EMBL" id="KAL3630548.1"/>
    </source>
</evidence>
<organism evidence="2 3">
    <name type="scientific">Castilleja foliolosa</name>
    <dbReference type="NCBI Taxonomy" id="1961234"/>
    <lineage>
        <taxon>Eukaryota</taxon>
        <taxon>Viridiplantae</taxon>
        <taxon>Streptophyta</taxon>
        <taxon>Embryophyta</taxon>
        <taxon>Tracheophyta</taxon>
        <taxon>Spermatophyta</taxon>
        <taxon>Magnoliopsida</taxon>
        <taxon>eudicotyledons</taxon>
        <taxon>Gunneridae</taxon>
        <taxon>Pentapetalae</taxon>
        <taxon>asterids</taxon>
        <taxon>lamiids</taxon>
        <taxon>Lamiales</taxon>
        <taxon>Orobanchaceae</taxon>
        <taxon>Pedicularideae</taxon>
        <taxon>Castillejinae</taxon>
        <taxon>Castilleja</taxon>
    </lineage>
</organism>
<sequence length="109" mass="12157">METTTNSSSELRIVTGGGWCAKSGVAALLPLAVVQLLHLRERRWLLGGYTQRQSGTPLHHCLTLSVPTQQPPPFSEMEQLNNSQRQQRCNSRFRKHHPPPSQSSAPTMN</sequence>
<dbReference type="Proteomes" id="UP001632038">
    <property type="component" value="Unassembled WGS sequence"/>
</dbReference>
<accession>A0ABD3CKT5</accession>
<comment type="caution">
    <text evidence="2">The sequence shown here is derived from an EMBL/GenBank/DDBJ whole genome shotgun (WGS) entry which is preliminary data.</text>
</comment>
<feature type="compositionally biased region" description="Polar residues" evidence="1">
    <location>
        <begin position="78"/>
        <end position="90"/>
    </location>
</feature>